<proteinExistence type="predicted"/>
<reference evidence="3" key="1">
    <citation type="journal article" date="2019" name="Int. J. Syst. Evol. Microbiol.">
        <title>The Global Catalogue of Microorganisms (GCM) 10K type strain sequencing project: providing services to taxonomists for standard genome sequencing and annotation.</title>
        <authorList>
            <consortium name="The Broad Institute Genomics Platform"/>
            <consortium name="The Broad Institute Genome Sequencing Center for Infectious Disease"/>
            <person name="Wu L."/>
            <person name="Ma J."/>
        </authorList>
    </citation>
    <scope>NUCLEOTIDE SEQUENCE [LARGE SCALE GENOMIC DNA]</scope>
    <source>
        <strain evidence="3">CCUG 58938</strain>
    </source>
</reference>
<accession>A0ABW3K050</accession>
<dbReference type="RefSeq" id="WP_377577995.1">
    <property type="nucleotide sequence ID" value="NZ_JBHTKA010000001.1"/>
</dbReference>
<evidence type="ECO:0000313" key="3">
    <source>
        <dbReference type="Proteomes" id="UP001597112"/>
    </source>
</evidence>
<dbReference type="Proteomes" id="UP001597112">
    <property type="component" value="Unassembled WGS sequence"/>
</dbReference>
<evidence type="ECO:0000256" key="1">
    <source>
        <dbReference type="SAM" id="Phobius"/>
    </source>
</evidence>
<feature type="transmembrane region" description="Helical" evidence="1">
    <location>
        <begin position="6"/>
        <end position="26"/>
    </location>
</feature>
<keyword evidence="1" id="KW-0812">Transmembrane</keyword>
<sequence length="142" mass="16495">MNFGNWIVVAFILFATFIATLVTVCVRQDVSLVSKDYYKEELGYQEQIHRLNNTASLAAKPVIKVVNQTLQVKFNQSEKIENGELKLFCPSNAKMDRIFTVTTSNETTRTFDINSLQKGMYRAKLFWKMNGKEFYQEEVIYI</sequence>
<gene>
    <name evidence="2" type="ORF">ACFQ21_09180</name>
</gene>
<organism evidence="2 3">
    <name type="scientific">Ohtaekwangia kribbensis</name>
    <dbReference type="NCBI Taxonomy" id="688913"/>
    <lineage>
        <taxon>Bacteria</taxon>
        <taxon>Pseudomonadati</taxon>
        <taxon>Bacteroidota</taxon>
        <taxon>Cytophagia</taxon>
        <taxon>Cytophagales</taxon>
        <taxon>Fulvivirgaceae</taxon>
        <taxon>Ohtaekwangia</taxon>
    </lineage>
</organism>
<comment type="caution">
    <text evidence="2">The sequence shown here is derived from an EMBL/GenBank/DDBJ whole genome shotgun (WGS) entry which is preliminary data.</text>
</comment>
<evidence type="ECO:0000313" key="2">
    <source>
        <dbReference type="EMBL" id="MFD0999479.1"/>
    </source>
</evidence>
<name>A0ABW3K050_9BACT</name>
<keyword evidence="1" id="KW-0472">Membrane</keyword>
<protein>
    <submittedName>
        <fullName evidence="2">FixH family protein</fullName>
    </submittedName>
</protein>
<keyword evidence="1" id="KW-1133">Transmembrane helix</keyword>
<keyword evidence="3" id="KW-1185">Reference proteome</keyword>
<dbReference type="InterPro" id="IPR008620">
    <property type="entry name" value="FixH"/>
</dbReference>
<dbReference type="Pfam" id="PF05751">
    <property type="entry name" value="FixH"/>
    <property type="match status" value="1"/>
</dbReference>
<dbReference type="EMBL" id="JBHTKA010000001">
    <property type="protein sequence ID" value="MFD0999479.1"/>
    <property type="molecule type" value="Genomic_DNA"/>
</dbReference>